<reference evidence="4" key="1">
    <citation type="submission" date="2017-02" db="UniProtKB">
        <authorList>
            <consortium name="WormBaseParasite"/>
        </authorList>
    </citation>
    <scope>IDENTIFICATION</scope>
</reference>
<dbReference type="Pfam" id="PF25301">
    <property type="entry name" value="CUT_C"/>
    <property type="match status" value="1"/>
</dbReference>
<proteinExistence type="predicted"/>
<dbReference type="PANTHER" id="PTHR22907">
    <property type="entry name" value="GH04558P"/>
    <property type="match status" value="1"/>
</dbReference>
<sequence>MMNILSVNRPLVITIFFILYNFIITLSTGESYDNDNKNDRKVIELPPSKFPEPECVYNILEGTKHGNKVSREVSIGEPLYHQWSCNYGIRSVRMYCIMVHNCTVSHSKDNSNNQIIPIIDEFGCSYYPSIIPHIEYTSDLQGGLPVNAFSLDIDKPALFFQCNIKLLIKINNVCRRPHCTPLSQYQSNNEN</sequence>
<evidence type="ECO:0000313" key="3">
    <source>
        <dbReference type="Proteomes" id="UP000046392"/>
    </source>
</evidence>
<dbReference type="AlphaFoldDB" id="A0A0N5BM16"/>
<protein>
    <submittedName>
        <fullName evidence="4">ZP domain-containing protein</fullName>
    </submittedName>
</protein>
<evidence type="ECO:0000256" key="1">
    <source>
        <dbReference type="ARBA" id="ARBA00022729"/>
    </source>
</evidence>
<dbReference type="PROSITE" id="PS51034">
    <property type="entry name" value="ZP_2"/>
    <property type="match status" value="1"/>
</dbReference>
<accession>A0A0N5BM16</accession>
<dbReference type="PANTHER" id="PTHR22907:SF34">
    <property type="entry name" value="ZP DOMAIN-CONTAINING PROTEIN"/>
    <property type="match status" value="1"/>
</dbReference>
<keyword evidence="1" id="KW-0732">Signal</keyword>
<dbReference type="WBParaSite" id="SPAL_0000696200.1">
    <property type="protein sequence ID" value="SPAL_0000696200.1"/>
    <property type="gene ID" value="SPAL_0000696200"/>
</dbReference>
<evidence type="ECO:0000313" key="4">
    <source>
        <dbReference type="WBParaSite" id="SPAL_0000696200.1"/>
    </source>
</evidence>
<evidence type="ECO:0000259" key="2">
    <source>
        <dbReference type="PROSITE" id="PS51034"/>
    </source>
</evidence>
<dbReference type="InterPro" id="IPR057475">
    <property type="entry name" value="CUT_C"/>
</dbReference>
<dbReference type="InterPro" id="IPR051962">
    <property type="entry name" value="Cuticlin"/>
</dbReference>
<keyword evidence="3" id="KW-1185">Reference proteome</keyword>
<organism evidence="3 4">
    <name type="scientific">Strongyloides papillosus</name>
    <name type="common">Intestinal threadworm</name>
    <dbReference type="NCBI Taxonomy" id="174720"/>
    <lineage>
        <taxon>Eukaryota</taxon>
        <taxon>Metazoa</taxon>
        <taxon>Ecdysozoa</taxon>
        <taxon>Nematoda</taxon>
        <taxon>Chromadorea</taxon>
        <taxon>Rhabditida</taxon>
        <taxon>Tylenchina</taxon>
        <taxon>Panagrolaimomorpha</taxon>
        <taxon>Strongyloidoidea</taxon>
        <taxon>Strongyloididae</taxon>
        <taxon>Strongyloides</taxon>
    </lineage>
</organism>
<dbReference type="Proteomes" id="UP000046392">
    <property type="component" value="Unplaced"/>
</dbReference>
<dbReference type="InterPro" id="IPR001507">
    <property type="entry name" value="ZP_dom"/>
</dbReference>
<feature type="domain" description="ZP" evidence="2">
    <location>
        <begin position="1"/>
        <end position="186"/>
    </location>
</feature>
<name>A0A0N5BM16_STREA</name>